<dbReference type="InterPro" id="IPR016162">
    <property type="entry name" value="Ald_DH_N"/>
</dbReference>
<name>A0A6G1I8C8_9PEZI</name>
<comment type="similarity">
    <text evidence="2 8">Belongs to the aldehyde dehydrogenase family.</text>
</comment>
<dbReference type="SUPFAM" id="SSF53720">
    <property type="entry name" value="ALDH-like"/>
    <property type="match status" value="1"/>
</dbReference>
<evidence type="ECO:0000256" key="6">
    <source>
        <dbReference type="ARBA" id="ARBA00030806"/>
    </source>
</evidence>
<dbReference type="Pfam" id="PF00171">
    <property type="entry name" value="Aldedh"/>
    <property type="match status" value="1"/>
</dbReference>
<feature type="domain" description="Aldehyde dehydrogenase" evidence="9">
    <location>
        <begin position="30"/>
        <end position="501"/>
    </location>
</feature>
<dbReference type="Gene3D" id="3.40.605.10">
    <property type="entry name" value="Aldehyde Dehydrogenase, Chain A, domain 1"/>
    <property type="match status" value="1"/>
</dbReference>
<feature type="active site" evidence="7">
    <location>
        <position position="269"/>
    </location>
</feature>
<evidence type="ECO:0000256" key="7">
    <source>
        <dbReference type="PROSITE-ProRule" id="PRU10007"/>
    </source>
</evidence>
<dbReference type="FunFam" id="3.40.605.10:FF:000026">
    <property type="entry name" value="Aldehyde dehydrogenase, putative"/>
    <property type="match status" value="1"/>
</dbReference>
<evidence type="ECO:0000256" key="4">
    <source>
        <dbReference type="ARBA" id="ARBA00019842"/>
    </source>
</evidence>
<dbReference type="FunFam" id="3.40.309.10:FF:000004">
    <property type="entry name" value="Succinate-semialdehyde dehydrogenase I"/>
    <property type="match status" value="1"/>
</dbReference>
<dbReference type="GO" id="GO:0004777">
    <property type="term" value="F:succinate-semialdehyde dehydrogenase (NAD+) activity"/>
    <property type="evidence" value="ECO:0007669"/>
    <property type="project" value="UniProtKB-EC"/>
</dbReference>
<evidence type="ECO:0000259" key="9">
    <source>
        <dbReference type="Pfam" id="PF00171"/>
    </source>
</evidence>
<dbReference type="Proteomes" id="UP000799640">
    <property type="component" value="Unassembled WGS sequence"/>
</dbReference>
<dbReference type="PROSITE" id="PS00687">
    <property type="entry name" value="ALDEHYDE_DEHYDR_GLU"/>
    <property type="match status" value="1"/>
</dbReference>
<dbReference type="GO" id="GO:0009450">
    <property type="term" value="P:gamma-aminobutyric acid catabolic process"/>
    <property type="evidence" value="ECO:0007669"/>
    <property type="project" value="TreeGrafter"/>
</dbReference>
<dbReference type="Gene3D" id="3.40.309.10">
    <property type="entry name" value="Aldehyde Dehydrogenase, Chain A, domain 2"/>
    <property type="match status" value="1"/>
</dbReference>
<comment type="pathway">
    <text evidence="1">Amino-acid degradation; 4-aminobutanoate degradation.</text>
</comment>
<accession>A0A6G1I8C8</accession>
<keyword evidence="5 8" id="KW-0560">Oxidoreductase</keyword>
<evidence type="ECO:0000313" key="11">
    <source>
        <dbReference type="Proteomes" id="UP000799640"/>
    </source>
</evidence>
<dbReference type="InterPro" id="IPR050740">
    <property type="entry name" value="Aldehyde_DH_Superfamily"/>
</dbReference>
<proteinExistence type="inferred from homology"/>
<dbReference type="InterPro" id="IPR016161">
    <property type="entry name" value="Ald_DH/histidinol_DH"/>
</dbReference>
<evidence type="ECO:0000256" key="5">
    <source>
        <dbReference type="ARBA" id="ARBA00023002"/>
    </source>
</evidence>
<evidence type="ECO:0000256" key="2">
    <source>
        <dbReference type="ARBA" id="ARBA00009986"/>
    </source>
</evidence>
<dbReference type="CDD" id="cd07103">
    <property type="entry name" value="ALDH_F5_SSADH_GabD"/>
    <property type="match status" value="1"/>
</dbReference>
<protein>
    <recommendedName>
        <fullName evidence="4">Succinate-semialdehyde dehydrogenase, mitochondrial</fullName>
        <ecNumber evidence="3">1.2.1.24</ecNumber>
    </recommendedName>
    <alternativeName>
        <fullName evidence="6">NAD(+)-dependent succinic semialdehyde dehydrogenase</fullName>
    </alternativeName>
</protein>
<dbReference type="PANTHER" id="PTHR43353:SF5">
    <property type="entry name" value="SUCCINATE-SEMIALDEHYDE DEHYDROGENASE, MITOCHONDRIAL"/>
    <property type="match status" value="1"/>
</dbReference>
<evidence type="ECO:0000313" key="10">
    <source>
        <dbReference type="EMBL" id="KAF2404522.1"/>
    </source>
</evidence>
<dbReference type="OrthoDB" id="310895at2759"/>
<dbReference type="AlphaFoldDB" id="A0A6G1I8C8"/>
<dbReference type="EMBL" id="ML996688">
    <property type="protein sequence ID" value="KAF2404522.1"/>
    <property type="molecule type" value="Genomic_DNA"/>
</dbReference>
<dbReference type="InterPro" id="IPR015590">
    <property type="entry name" value="Aldehyde_DH_dom"/>
</dbReference>
<dbReference type="GO" id="GO:0046394">
    <property type="term" value="P:carboxylic acid biosynthetic process"/>
    <property type="evidence" value="ECO:0007669"/>
    <property type="project" value="UniProtKB-ARBA"/>
</dbReference>
<evidence type="ECO:0000256" key="3">
    <source>
        <dbReference type="ARBA" id="ARBA00013051"/>
    </source>
</evidence>
<dbReference type="InterPro" id="IPR016163">
    <property type="entry name" value="Ald_DH_C"/>
</dbReference>
<evidence type="ECO:0000256" key="1">
    <source>
        <dbReference type="ARBA" id="ARBA00005176"/>
    </source>
</evidence>
<keyword evidence="11" id="KW-1185">Reference proteome</keyword>
<dbReference type="InterPro" id="IPR029510">
    <property type="entry name" value="Ald_DH_CS_GLU"/>
</dbReference>
<evidence type="ECO:0000256" key="8">
    <source>
        <dbReference type="RuleBase" id="RU003345"/>
    </source>
</evidence>
<dbReference type="GO" id="GO:0004030">
    <property type="term" value="F:aldehyde dehydrogenase [NAD(P)+] activity"/>
    <property type="evidence" value="ECO:0007669"/>
    <property type="project" value="UniProtKB-ARBA"/>
</dbReference>
<sequence length="505" mass="54506">MAENFIKKSIPYTFKDPSLLDHRSFIGGKWVEASSGKTFPVYDPTDDQVAFSVADLSRDDTRAAVEAAHAAFLTYRHTPPRTRRALLNKWASLIRASTDDLAAICTLELGKPFTESIVTVNYGLSFLDWFEGGIERLGGETIPAARGDNRIVTIRQPQGVVAAITPWNSPIAMITRKVGAAIAAGNTVVCKPAPETPLCAIALAKLFERAGYPPGVFNVVTGSAESTPGIGAELCENRLVRHLSFTGSTPIGKFLNTECAKTMKRISMELGGNAPFLIFEDADIPKAVEGLITSKWRSSGQTCVCANRILVHESIIDQFKSQLQKRLGEVLVPGSVWDRKTNFGPLYSGKAVEKVKRHLEDATSNGAELITGGLPAPDEEGGPNFIPPTLLVQPPGSVEWDALAFSKEETFGPLATLLPFKDEKEAIEYANRTEAGLAAYLYTNDIGRMWRVAEALEAGMVGVRVGLVSACEMPFGGIKESGIGREGGGHCLEEYTEVKAITFGL</sequence>
<organism evidence="10 11">
    <name type="scientific">Trichodelitschia bisporula</name>
    <dbReference type="NCBI Taxonomy" id="703511"/>
    <lineage>
        <taxon>Eukaryota</taxon>
        <taxon>Fungi</taxon>
        <taxon>Dikarya</taxon>
        <taxon>Ascomycota</taxon>
        <taxon>Pezizomycotina</taxon>
        <taxon>Dothideomycetes</taxon>
        <taxon>Dothideomycetes incertae sedis</taxon>
        <taxon>Phaeotrichales</taxon>
        <taxon>Phaeotrichaceae</taxon>
        <taxon>Trichodelitschia</taxon>
    </lineage>
</organism>
<dbReference type="PANTHER" id="PTHR43353">
    <property type="entry name" value="SUCCINATE-SEMIALDEHYDE DEHYDROGENASE, MITOCHONDRIAL"/>
    <property type="match status" value="1"/>
</dbReference>
<gene>
    <name evidence="10" type="ORF">EJ06DRAFT_469663</name>
</gene>
<dbReference type="EC" id="1.2.1.24" evidence="3"/>
<dbReference type="FunFam" id="3.40.605.10:FF:000007">
    <property type="entry name" value="NAD/NADP-dependent betaine aldehyde dehydrogenase"/>
    <property type="match status" value="1"/>
</dbReference>
<reference evidence="10" key="1">
    <citation type="journal article" date="2020" name="Stud. Mycol.">
        <title>101 Dothideomycetes genomes: a test case for predicting lifestyles and emergence of pathogens.</title>
        <authorList>
            <person name="Haridas S."/>
            <person name="Albert R."/>
            <person name="Binder M."/>
            <person name="Bloem J."/>
            <person name="Labutti K."/>
            <person name="Salamov A."/>
            <person name="Andreopoulos B."/>
            <person name="Baker S."/>
            <person name="Barry K."/>
            <person name="Bills G."/>
            <person name="Bluhm B."/>
            <person name="Cannon C."/>
            <person name="Castanera R."/>
            <person name="Culley D."/>
            <person name="Daum C."/>
            <person name="Ezra D."/>
            <person name="Gonzalez J."/>
            <person name="Henrissat B."/>
            <person name="Kuo A."/>
            <person name="Liang C."/>
            <person name="Lipzen A."/>
            <person name="Lutzoni F."/>
            <person name="Magnuson J."/>
            <person name="Mondo S."/>
            <person name="Nolan M."/>
            <person name="Ohm R."/>
            <person name="Pangilinan J."/>
            <person name="Park H.-J."/>
            <person name="Ramirez L."/>
            <person name="Alfaro M."/>
            <person name="Sun H."/>
            <person name="Tritt A."/>
            <person name="Yoshinaga Y."/>
            <person name="Zwiers L.-H."/>
            <person name="Turgeon B."/>
            <person name="Goodwin S."/>
            <person name="Spatafora J."/>
            <person name="Crous P."/>
            <person name="Grigoriev I."/>
        </authorList>
    </citation>
    <scope>NUCLEOTIDE SEQUENCE</scope>
    <source>
        <strain evidence="10">CBS 262.69</strain>
    </source>
</reference>